<dbReference type="EMBL" id="JAHXRI010000010">
    <property type="protein sequence ID" value="MBZ1351189.1"/>
    <property type="molecule type" value="Genomic_DNA"/>
</dbReference>
<comment type="caution">
    <text evidence="1">The sequence shown here is derived from an EMBL/GenBank/DDBJ whole genome shotgun (WGS) entry which is preliminary data.</text>
</comment>
<evidence type="ECO:0000313" key="1">
    <source>
        <dbReference type="EMBL" id="MBZ1351189.1"/>
    </source>
</evidence>
<dbReference type="Proteomes" id="UP000739565">
    <property type="component" value="Unassembled WGS sequence"/>
</dbReference>
<accession>A0A953NAA7</accession>
<sequence length="197" mass="21760">MSKPKHPTREQWLQQAILSLTPLFKEKGYAVPKCHVSCGFASTDVKRGHIGQCWSTKASTDKVNQIFISPALSDSVQVLDTLMHELIHAVDDCENKHGPVFKKMALKLGLKGPMRSAGAGPELKVKLQDMALTLGPYPHAKLSVPAKVVDRRPRPRAKCSECGFTVPMLKAFIHYGPPICPKDKIEMAAVGNWEESY</sequence>
<proteinExistence type="predicted"/>
<organism evidence="1 2">
    <name type="scientific">Zwartia hollandica</name>
    <dbReference type="NCBI Taxonomy" id="324606"/>
    <lineage>
        <taxon>Bacteria</taxon>
        <taxon>Pseudomonadati</taxon>
        <taxon>Pseudomonadota</taxon>
        <taxon>Betaproteobacteria</taxon>
        <taxon>Burkholderiales</taxon>
        <taxon>Alcaligenaceae</taxon>
        <taxon>Zwartia</taxon>
    </lineage>
</organism>
<name>A0A953NAA7_9BURK</name>
<protein>
    <submittedName>
        <fullName evidence="1">SprT-like domain-containing protein</fullName>
    </submittedName>
</protein>
<dbReference type="RefSeq" id="WP_259661605.1">
    <property type="nucleotide sequence ID" value="NZ_JAHXRI010000010.1"/>
</dbReference>
<keyword evidence="2" id="KW-1185">Reference proteome</keyword>
<gene>
    <name evidence="1" type="ORF">KZZ10_11075</name>
</gene>
<dbReference type="AlphaFoldDB" id="A0A953NAA7"/>
<reference evidence="1" key="1">
    <citation type="submission" date="2021-07" db="EMBL/GenBank/DDBJ databases">
        <title>New genus and species of the family Alcaligenaceae.</title>
        <authorList>
            <person name="Hahn M.W."/>
        </authorList>
    </citation>
    <scope>NUCLEOTIDE SEQUENCE</scope>
    <source>
        <strain evidence="1">LF4-65</strain>
    </source>
</reference>
<evidence type="ECO:0000313" key="2">
    <source>
        <dbReference type="Proteomes" id="UP000739565"/>
    </source>
</evidence>